<dbReference type="EMBL" id="JAZHXJ010001148">
    <property type="protein sequence ID" value="KAL1845303.1"/>
    <property type="molecule type" value="Genomic_DNA"/>
</dbReference>
<keyword evidence="3" id="KW-1185">Reference proteome</keyword>
<comment type="caution">
    <text evidence="2">The sequence shown here is derived from an EMBL/GenBank/DDBJ whole genome shotgun (WGS) entry which is preliminary data.</text>
</comment>
<evidence type="ECO:0000256" key="1">
    <source>
        <dbReference type="SAM" id="Phobius"/>
    </source>
</evidence>
<evidence type="ECO:0008006" key="4">
    <source>
        <dbReference type="Google" id="ProtNLM"/>
    </source>
</evidence>
<organism evidence="2 3">
    <name type="scientific">Phialemonium thermophilum</name>
    <dbReference type="NCBI Taxonomy" id="223376"/>
    <lineage>
        <taxon>Eukaryota</taxon>
        <taxon>Fungi</taxon>
        <taxon>Dikarya</taxon>
        <taxon>Ascomycota</taxon>
        <taxon>Pezizomycotina</taxon>
        <taxon>Sordariomycetes</taxon>
        <taxon>Sordariomycetidae</taxon>
        <taxon>Cephalothecales</taxon>
        <taxon>Cephalothecaceae</taxon>
        <taxon>Phialemonium</taxon>
    </lineage>
</organism>
<keyword evidence="1" id="KW-0812">Transmembrane</keyword>
<gene>
    <name evidence="2" type="ORF">VTK73DRAFT_708</name>
</gene>
<evidence type="ECO:0000313" key="3">
    <source>
        <dbReference type="Proteomes" id="UP001586593"/>
    </source>
</evidence>
<name>A0ABR3VUD8_9PEZI</name>
<reference evidence="2 3" key="1">
    <citation type="journal article" date="2024" name="Commun. Biol.">
        <title>Comparative genomic analysis of thermophilic fungi reveals convergent evolutionary adaptations and gene losses.</title>
        <authorList>
            <person name="Steindorff A.S."/>
            <person name="Aguilar-Pontes M.V."/>
            <person name="Robinson A.J."/>
            <person name="Andreopoulos B."/>
            <person name="LaButti K."/>
            <person name="Kuo A."/>
            <person name="Mondo S."/>
            <person name="Riley R."/>
            <person name="Otillar R."/>
            <person name="Haridas S."/>
            <person name="Lipzen A."/>
            <person name="Grimwood J."/>
            <person name="Schmutz J."/>
            <person name="Clum A."/>
            <person name="Reid I.D."/>
            <person name="Moisan M.C."/>
            <person name="Butler G."/>
            <person name="Nguyen T.T.M."/>
            <person name="Dewar K."/>
            <person name="Conant G."/>
            <person name="Drula E."/>
            <person name="Henrissat B."/>
            <person name="Hansel C."/>
            <person name="Singer S."/>
            <person name="Hutchinson M.I."/>
            <person name="de Vries R.P."/>
            <person name="Natvig D.O."/>
            <person name="Powell A.J."/>
            <person name="Tsang A."/>
            <person name="Grigoriev I.V."/>
        </authorList>
    </citation>
    <scope>NUCLEOTIDE SEQUENCE [LARGE SCALE GENOMIC DNA]</scope>
    <source>
        <strain evidence="2 3">ATCC 24622</strain>
    </source>
</reference>
<sequence length="198" mass="22769">MSLTSWSWWRTTWPSVCLPRSRCPTVTTRGRPSSRSRLRIDTARCPSPARRLCCLNCPLMLELRVVLLLVAAVAVRVSASLVHGRFLLISRFRRCSRKTRRRTRFSWKEWSFLRTTSPGCAARRVCPSATGTRTRMCAAWVRICGASSSASSCTASRPILAWPPSTSCCPRRRCPRRRRRRRRRVLPVPRRTSRRAVV</sequence>
<keyword evidence="1" id="KW-1133">Transmembrane helix</keyword>
<keyword evidence="1" id="KW-0472">Membrane</keyword>
<accession>A0ABR3VUD8</accession>
<dbReference type="Proteomes" id="UP001586593">
    <property type="component" value="Unassembled WGS sequence"/>
</dbReference>
<evidence type="ECO:0000313" key="2">
    <source>
        <dbReference type="EMBL" id="KAL1845303.1"/>
    </source>
</evidence>
<protein>
    <recommendedName>
        <fullName evidence="4">Secreted protein</fullName>
    </recommendedName>
</protein>
<feature type="transmembrane region" description="Helical" evidence="1">
    <location>
        <begin position="65"/>
        <end position="88"/>
    </location>
</feature>
<proteinExistence type="predicted"/>